<dbReference type="EMBL" id="WBOS01000010">
    <property type="protein sequence ID" value="KAB2332094.1"/>
    <property type="molecule type" value="Genomic_DNA"/>
</dbReference>
<dbReference type="InterPro" id="IPR032720">
    <property type="entry name" value="Cys_rich_CWC"/>
</dbReference>
<accession>A0A6L3V1R9</accession>
<name>A0A6L3V1R9_9BACI</name>
<dbReference type="AlphaFoldDB" id="A0A6L3V1R9"/>
<dbReference type="OrthoDB" id="5625686at2"/>
<dbReference type="RefSeq" id="WP_151536099.1">
    <property type="nucleotide sequence ID" value="NZ_WBOS01000010.1"/>
</dbReference>
<proteinExistence type="predicted"/>
<comment type="caution">
    <text evidence="1">The sequence shown here is derived from an EMBL/GenBank/DDBJ whole genome shotgun (WGS) entry which is preliminary data.</text>
</comment>
<organism evidence="1 2">
    <name type="scientific">Cytobacillus depressus</name>
    <dbReference type="NCBI Taxonomy" id="1602942"/>
    <lineage>
        <taxon>Bacteria</taxon>
        <taxon>Bacillati</taxon>
        <taxon>Bacillota</taxon>
        <taxon>Bacilli</taxon>
        <taxon>Bacillales</taxon>
        <taxon>Bacillaceae</taxon>
        <taxon>Cytobacillus</taxon>
    </lineage>
</organism>
<evidence type="ECO:0000313" key="2">
    <source>
        <dbReference type="Proteomes" id="UP000481030"/>
    </source>
</evidence>
<gene>
    <name evidence="1" type="ORF">F7731_17525</name>
</gene>
<dbReference type="Pfam" id="PF14375">
    <property type="entry name" value="Cys_rich_CWC"/>
    <property type="match status" value="1"/>
</dbReference>
<reference evidence="1 2" key="1">
    <citation type="journal article" date="2016" name="Antonie Van Leeuwenhoek">
        <title>Bacillus depressus sp. nov., isolated from soil of a sunflower field.</title>
        <authorList>
            <person name="Wei X."/>
            <person name="Xin D."/>
            <person name="Xin Y."/>
            <person name="Zhang H."/>
            <person name="Wang T."/>
            <person name="Zhang J."/>
        </authorList>
    </citation>
    <scope>NUCLEOTIDE SEQUENCE [LARGE SCALE GENOMIC DNA]</scope>
    <source>
        <strain evidence="1 2">BZ1</strain>
    </source>
</reference>
<keyword evidence="2" id="KW-1185">Reference proteome</keyword>
<evidence type="ECO:0000313" key="1">
    <source>
        <dbReference type="EMBL" id="KAB2332094.1"/>
    </source>
</evidence>
<dbReference type="Proteomes" id="UP000481030">
    <property type="component" value="Unassembled WGS sequence"/>
</dbReference>
<protein>
    <submittedName>
        <fullName evidence="1">Cysteine-rich CWC family protein</fullName>
    </submittedName>
</protein>
<sequence length="67" mass="7837">MTNKYCPICGEENKCMTNGSEQGQCWCNEEKFPVGIFDLVPEESRRKHCICKNCLNKYKEEQNNSQQ</sequence>